<evidence type="ECO:0000259" key="5">
    <source>
        <dbReference type="Pfam" id="PF01855"/>
    </source>
</evidence>
<feature type="compositionally biased region" description="Polar residues" evidence="3">
    <location>
        <begin position="186"/>
        <end position="197"/>
    </location>
</feature>
<dbReference type="InterPro" id="IPR002869">
    <property type="entry name" value="Pyrv_flavodox_OxRed_cen"/>
</dbReference>
<evidence type="ECO:0000256" key="2">
    <source>
        <dbReference type="ARBA" id="ARBA00023052"/>
    </source>
</evidence>
<evidence type="ECO:0000313" key="7">
    <source>
        <dbReference type="EMBL" id="MEJ8569679.1"/>
    </source>
</evidence>
<dbReference type="InterPro" id="IPR002880">
    <property type="entry name" value="Pyrv_Fd/Flavodoxin_OxRdtase_N"/>
</dbReference>
<dbReference type="GO" id="GO:0006979">
    <property type="term" value="P:response to oxidative stress"/>
    <property type="evidence" value="ECO:0007669"/>
    <property type="project" value="TreeGrafter"/>
</dbReference>
<protein>
    <submittedName>
        <fullName evidence="7">2-oxoacid:acceptor oxidoreductase subunit alpha</fullName>
    </submittedName>
</protein>
<keyword evidence="8" id="KW-1185">Reference proteome</keyword>
<dbReference type="Gene3D" id="3.40.50.970">
    <property type="match status" value="1"/>
</dbReference>
<reference evidence="7 8" key="1">
    <citation type="submission" date="2024-02" db="EMBL/GenBank/DDBJ databases">
        <title>A novel Wenzhouxiangellaceae bacterium, isolated from coastal sediments.</title>
        <authorList>
            <person name="Du Z.-J."/>
            <person name="Ye Y.-Q."/>
            <person name="Zhang X.-Y."/>
        </authorList>
    </citation>
    <scope>NUCLEOTIDE SEQUENCE [LARGE SCALE GENOMIC DNA]</scope>
    <source>
        <strain evidence="7 8">CH-27</strain>
    </source>
</reference>
<keyword evidence="2" id="KW-0786">Thiamine pyrophosphate</keyword>
<evidence type="ECO:0000259" key="6">
    <source>
        <dbReference type="Pfam" id="PF02780"/>
    </source>
</evidence>
<comment type="caution">
    <text evidence="7">The sequence shown here is derived from an EMBL/GenBank/DDBJ whole genome shotgun (WGS) entry which is preliminary data.</text>
</comment>
<dbReference type="SUPFAM" id="SSF52518">
    <property type="entry name" value="Thiamin diphosphate-binding fold (THDP-binding)"/>
    <property type="match status" value="1"/>
</dbReference>
<dbReference type="InterPro" id="IPR019752">
    <property type="entry name" value="Pyrv/ketoisovalerate_OxRed_cat"/>
</dbReference>
<dbReference type="Proteomes" id="UP001359886">
    <property type="component" value="Unassembled WGS sequence"/>
</dbReference>
<keyword evidence="1" id="KW-0560">Oxidoreductase</keyword>
<dbReference type="InterPro" id="IPR029061">
    <property type="entry name" value="THDP-binding"/>
</dbReference>
<dbReference type="GO" id="GO:0016903">
    <property type="term" value="F:oxidoreductase activity, acting on the aldehyde or oxo group of donors"/>
    <property type="evidence" value="ECO:0007669"/>
    <property type="project" value="InterPro"/>
</dbReference>
<dbReference type="InterPro" id="IPR009014">
    <property type="entry name" value="Transketo_C/PFOR_II"/>
</dbReference>
<organism evidence="7 8">
    <name type="scientific">Elongatibacter sediminis</name>
    <dbReference type="NCBI Taxonomy" id="3119006"/>
    <lineage>
        <taxon>Bacteria</taxon>
        <taxon>Pseudomonadati</taxon>
        <taxon>Pseudomonadota</taxon>
        <taxon>Gammaproteobacteria</taxon>
        <taxon>Chromatiales</taxon>
        <taxon>Wenzhouxiangellaceae</taxon>
        <taxon>Elongatibacter</taxon>
    </lineage>
</organism>
<gene>
    <name evidence="7" type="ORF">V3330_18770</name>
</gene>
<dbReference type="AlphaFoldDB" id="A0AAW9RJT0"/>
<dbReference type="FunFam" id="3.40.50.970:FF:000022">
    <property type="entry name" value="2-oxoglutarate ferredoxin oxidoreductase alpha subunit"/>
    <property type="match status" value="1"/>
</dbReference>
<evidence type="ECO:0000313" key="8">
    <source>
        <dbReference type="Proteomes" id="UP001359886"/>
    </source>
</evidence>
<name>A0AAW9RJT0_9GAMM</name>
<dbReference type="InterPro" id="IPR022367">
    <property type="entry name" value="2-oxoacid/accept_OxRdtase_asu"/>
</dbReference>
<dbReference type="Pfam" id="PF02780">
    <property type="entry name" value="Transketolase_C"/>
    <property type="match status" value="1"/>
</dbReference>
<dbReference type="CDD" id="cd07034">
    <property type="entry name" value="TPP_PYR_PFOR_IOR-alpha_like"/>
    <property type="match status" value="1"/>
</dbReference>
<dbReference type="SUPFAM" id="SSF52922">
    <property type="entry name" value="TK C-terminal domain-like"/>
    <property type="match status" value="1"/>
</dbReference>
<feature type="domain" description="Transketolase C-terminal" evidence="6">
    <location>
        <begin position="480"/>
        <end position="541"/>
    </location>
</feature>
<dbReference type="Pfam" id="PF01855">
    <property type="entry name" value="POR_N"/>
    <property type="match status" value="1"/>
</dbReference>
<dbReference type="EMBL" id="JAZHOG010000017">
    <property type="protein sequence ID" value="MEJ8569679.1"/>
    <property type="molecule type" value="Genomic_DNA"/>
</dbReference>
<dbReference type="PANTHER" id="PTHR32154:SF20">
    <property type="entry name" value="2-OXOGLUTARATE OXIDOREDUCTASE SUBUNIT KORA"/>
    <property type="match status" value="1"/>
</dbReference>
<accession>A0AAW9RJT0</accession>
<dbReference type="NCBIfam" id="TIGR03710">
    <property type="entry name" value="OAFO_sf"/>
    <property type="match status" value="1"/>
</dbReference>
<dbReference type="Gene3D" id="3.40.920.10">
    <property type="entry name" value="Pyruvate-ferredoxin oxidoreductase, PFOR, domain III"/>
    <property type="match status" value="1"/>
</dbReference>
<dbReference type="PANTHER" id="PTHR32154">
    <property type="entry name" value="PYRUVATE-FLAVODOXIN OXIDOREDUCTASE-RELATED"/>
    <property type="match status" value="1"/>
</dbReference>
<dbReference type="Gene3D" id="3.40.50.920">
    <property type="match status" value="1"/>
</dbReference>
<feature type="domain" description="Pyruvate/ketoisovalerate oxidoreductase catalytic" evidence="4">
    <location>
        <begin position="17"/>
        <end position="181"/>
    </location>
</feature>
<dbReference type="Pfam" id="PF01558">
    <property type="entry name" value="POR"/>
    <property type="match status" value="1"/>
</dbReference>
<evidence type="ECO:0000256" key="3">
    <source>
        <dbReference type="SAM" id="MobiDB-lite"/>
    </source>
</evidence>
<evidence type="ECO:0000259" key="4">
    <source>
        <dbReference type="Pfam" id="PF01558"/>
    </source>
</evidence>
<dbReference type="SUPFAM" id="SSF53323">
    <property type="entry name" value="Pyruvate-ferredoxin oxidoreductase, PFOR, domain III"/>
    <property type="match status" value="1"/>
</dbReference>
<feature type="domain" description="Pyruvate flavodoxin/ferredoxin oxidoreductase pyrimidine binding" evidence="5">
    <location>
        <begin position="225"/>
        <end position="452"/>
    </location>
</feature>
<sequence>MDAADNFDISLAVTGSGGAGAITAGELLLSVAGRNGCFGMMRRSFGPQIRGGEAAALLRISSQPVACMNDSFDLLLALDWRNAERFADEITLRPDSIIIADPAAGAVPQPVLDMGGQIIAVPLGDLARDIAAGRPNMVALGLLTRWLGFGPDEAGTLITELFESRDAEIASGSRLAFEQGFAQPLASSARQEASTEQPGAPRNSDLPPLNGERWHFHGNEGCGLGALRGGIRFVAAYPITPASDLLEWLSPRLDQLNGSLLQAEDELASINMVLGASFGGVPAMTATSGPGMALMLEGMGLAVASETPAVVINVMRGGPSTGIPTKSEQTDLNMALHGLHGDAPHMVIAPLDHADCIQATEWAVRLSEALQTLTIVLSDQLLAQSTVLIPKPEYRLPDIPPRCTSGPDPDYERYALTDSGVSPMAIPGTPMSTYVADGLEHTSFAKPSAAAADHAQQLDKRARKIASFEYGDLWADSRGTGDTVILTWGSTTAAAREAVRRLETAGHPVRVIALRLLLPARPERLAEALEGARRVLIVEQSHGRQFEHYLRAYYEIAPETRTLARPGPLPITPGEIVESLTGWE</sequence>
<dbReference type="RefSeq" id="WP_354697006.1">
    <property type="nucleotide sequence ID" value="NZ_JAZHOG010000017.1"/>
</dbReference>
<evidence type="ECO:0000256" key="1">
    <source>
        <dbReference type="ARBA" id="ARBA00023002"/>
    </source>
</evidence>
<dbReference type="InterPro" id="IPR033248">
    <property type="entry name" value="Transketolase_C"/>
</dbReference>
<proteinExistence type="predicted"/>
<dbReference type="InterPro" id="IPR050722">
    <property type="entry name" value="Pyruvate:ferred/Flavod_OxRd"/>
</dbReference>
<feature type="region of interest" description="Disordered" evidence="3">
    <location>
        <begin position="186"/>
        <end position="211"/>
    </location>
</feature>